<evidence type="ECO:0000256" key="1">
    <source>
        <dbReference type="SAM" id="Phobius"/>
    </source>
</evidence>
<dbReference type="AlphaFoldDB" id="A0A146M9R0"/>
<feature type="non-terminal residue" evidence="2">
    <location>
        <position position="1"/>
    </location>
</feature>
<name>A0A146M9R0_LYGHE</name>
<organism evidence="2">
    <name type="scientific">Lygus hesperus</name>
    <name type="common">Western plant bug</name>
    <dbReference type="NCBI Taxonomy" id="30085"/>
    <lineage>
        <taxon>Eukaryota</taxon>
        <taxon>Metazoa</taxon>
        <taxon>Ecdysozoa</taxon>
        <taxon>Arthropoda</taxon>
        <taxon>Hexapoda</taxon>
        <taxon>Insecta</taxon>
        <taxon>Pterygota</taxon>
        <taxon>Neoptera</taxon>
        <taxon>Paraneoptera</taxon>
        <taxon>Hemiptera</taxon>
        <taxon>Heteroptera</taxon>
        <taxon>Panheteroptera</taxon>
        <taxon>Cimicomorpha</taxon>
        <taxon>Miridae</taxon>
        <taxon>Mirini</taxon>
        <taxon>Lygus</taxon>
    </lineage>
</organism>
<proteinExistence type="predicted"/>
<feature type="transmembrane region" description="Helical" evidence="1">
    <location>
        <begin position="41"/>
        <end position="60"/>
    </location>
</feature>
<sequence>SSLLHSFHHGVSLIAITWLSPWCSSSSLVHSFHYSVLLHRYFIPFTMVPSSFIALGFFLVDWPRAAPEAQNSIGANQKYQSAISYSYQPVHCVKQEETLKRWGGYKPVQRRLPTGSSPIDSSAASACRVPVQGIPSQRRH</sequence>
<protein>
    <submittedName>
        <fullName evidence="2">Uncharacterized protein</fullName>
    </submittedName>
</protein>
<keyword evidence="1" id="KW-0812">Transmembrane</keyword>
<keyword evidence="1" id="KW-0472">Membrane</keyword>
<evidence type="ECO:0000313" key="2">
    <source>
        <dbReference type="EMBL" id="JAQ15516.1"/>
    </source>
</evidence>
<keyword evidence="1" id="KW-1133">Transmembrane helix</keyword>
<reference evidence="2" key="1">
    <citation type="journal article" date="2016" name="Gigascience">
        <title>De novo construction of an expanded transcriptome assembly for the western tarnished plant bug, Lygus hesperus.</title>
        <authorList>
            <person name="Tassone E.E."/>
            <person name="Geib S.M."/>
            <person name="Hall B."/>
            <person name="Fabrick J.A."/>
            <person name="Brent C.S."/>
            <person name="Hull J.J."/>
        </authorList>
    </citation>
    <scope>NUCLEOTIDE SEQUENCE</scope>
</reference>
<gene>
    <name evidence="2" type="ORF">g.79647</name>
</gene>
<dbReference type="EMBL" id="GDHC01003113">
    <property type="protein sequence ID" value="JAQ15516.1"/>
    <property type="molecule type" value="Transcribed_RNA"/>
</dbReference>
<accession>A0A146M9R0</accession>